<gene>
    <name evidence="1" type="ORF">MILVUS5_LOCUS23196</name>
</gene>
<reference evidence="1" key="1">
    <citation type="submission" date="2023-10" db="EMBL/GenBank/DDBJ databases">
        <authorList>
            <person name="Rodriguez Cubillos JULIANA M."/>
            <person name="De Vega J."/>
        </authorList>
    </citation>
    <scope>NUCLEOTIDE SEQUENCE</scope>
</reference>
<protein>
    <submittedName>
        <fullName evidence="1">Uncharacterized protein</fullName>
    </submittedName>
</protein>
<dbReference type="Proteomes" id="UP001177021">
    <property type="component" value="Unassembled WGS sequence"/>
</dbReference>
<organism evidence="1 2">
    <name type="scientific">Trifolium pratense</name>
    <name type="common">Red clover</name>
    <dbReference type="NCBI Taxonomy" id="57577"/>
    <lineage>
        <taxon>Eukaryota</taxon>
        <taxon>Viridiplantae</taxon>
        <taxon>Streptophyta</taxon>
        <taxon>Embryophyta</taxon>
        <taxon>Tracheophyta</taxon>
        <taxon>Spermatophyta</taxon>
        <taxon>Magnoliopsida</taxon>
        <taxon>eudicotyledons</taxon>
        <taxon>Gunneridae</taxon>
        <taxon>Pentapetalae</taxon>
        <taxon>rosids</taxon>
        <taxon>fabids</taxon>
        <taxon>Fabales</taxon>
        <taxon>Fabaceae</taxon>
        <taxon>Papilionoideae</taxon>
        <taxon>50 kb inversion clade</taxon>
        <taxon>NPAAA clade</taxon>
        <taxon>Hologalegina</taxon>
        <taxon>IRL clade</taxon>
        <taxon>Trifolieae</taxon>
        <taxon>Trifolium</taxon>
    </lineage>
</organism>
<sequence length="580" mass="66606">MVAYSRRLKMSFIVSLMALHIVIMVTIMHQSSSFGLFEWFSQGMAMGGMTHVNVKEPNVTTNEFGLRQNVALDNFVGRHKGDAKFKSSKSIPLTNSTSTPSKEINDDEKYKLLDGLLVSGFDEASCISRSQSHFYHKPSPHKPSQYLISKLRKYEELHRRCGPNTRAYNKDMKIIANSKQNGTHCAATTCKYIIWVPVNGLGNQIISIASSFLYALLTDRVMLVQFRKDKEGLFCEPFLNSTWLLPKDSPFWNTENVQRYQSTIEMEMNNTLNEDLPLAMFADLSFSYTFEERFFHCDHSQFLLGKIPLLFLKSSTYFVPSFFLTPIFEKELRKMFPDITSIFHHLGRYLFRPANEAWERITNFYQQYLTKANERVGLQIRVYDPNSTPHQDVMNHILNCTLENNLLPRVLGTKNTSLSTSSRKNKTNTKVVIVASLYPQYGNNLNTMYQNKSTVTGEVIEVYQPSGEGKQKFGDNKHNMKAWVEMYLLSLCDVLVTTSQSTFGYVAKGLGNSRPWILYNPVNNQTKEICEREFIVEPCHKYPPLHYCNGTTIEDISSSFHNIRHCKDFPFGVKLVNGFV</sequence>
<evidence type="ECO:0000313" key="2">
    <source>
        <dbReference type="Proteomes" id="UP001177021"/>
    </source>
</evidence>
<comment type="caution">
    <text evidence="1">The sequence shown here is derived from an EMBL/GenBank/DDBJ whole genome shotgun (WGS) entry which is preliminary data.</text>
</comment>
<dbReference type="EMBL" id="CASHSV030000206">
    <property type="protein sequence ID" value="CAJ2656446.1"/>
    <property type="molecule type" value="Genomic_DNA"/>
</dbReference>
<accession>A0ACB0KJB7</accession>
<name>A0ACB0KJB7_TRIPR</name>
<keyword evidence="2" id="KW-1185">Reference proteome</keyword>
<proteinExistence type="predicted"/>
<evidence type="ECO:0000313" key="1">
    <source>
        <dbReference type="EMBL" id="CAJ2656446.1"/>
    </source>
</evidence>